<proteinExistence type="predicted"/>
<dbReference type="OrthoDB" id="3262664at2759"/>
<protein>
    <submittedName>
        <fullName evidence="2">Uncharacterized protein</fullName>
    </submittedName>
</protein>
<evidence type="ECO:0000313" key="2">
    <source>
        <dbReference type="EMBL" id="KAF5357698.1"/>
    </source>
</evidence>
<feature type="compositionally biased region" description="Polar residues" evidence="1">
    <location>
        <begin position="124"/>
        <end position="134"/>
    </location>
</feature>
<reference evidence="2 3" key="1">
    <citation type="journal article" date="2020" name="ISME J.">
        <title>Uncovering the hidden diversity of litter-decomposition mechanisms in mushroom-forming fungi.</title>
        <authorList>
            <person name="Floudas D."/>
            <person name="Bentzer J."/>
            <person name="Ahren D."/>
            <person name="Johansson T."/>
            <person name="Persson P."/>
            <person name="Tunlid A."/>
        </authorList>
    </citation>
    <scope>NUCLEOTIDE SEQUENCE [LARGE SCALE GENOMIC DNA]</scope>
    <source>
        <strain evidence="2 3">CBS 291.85</strain>
    </source>
</reference>
<dbReference type="Proteomes" id="UP000559256">
    <property type="component" value="Unassembled WGS sequence"/>
</dbReference>
<evidence type="ECO:0000256" key="1">
    <source>
        <dbReference type="SAM" id="MobiDB-lite"/>
    </source>
</evidence>
<sequence length="228" mass="24601">MSVTVDVDNLVASLSSSHIGQEAIDLAALQAQLTQAFFAQSFPPSSSHSNQSRGVFTQPCSTPTGRTPSTSFSWGQMMDTQRMSCRNADEYEHSRDVDDMEDERMVEDLLIPSSPINPSSTSSFAQVTPKSQPKSPMGFSPSSPSFFPASESSSTFTSTDPFYLAQLQSVQHNAPPPSVFAQLGRPAQQSPFTQPISRREGFSFASPSVSGIPVESCNLFMSTSSSTF</sequence>
<feature type="region of interest" description="Disordered" evidence="1">
    <location>
        <begin position="42"/>
        <end position="74"/>
    </location>
</feature>
<accession>A0A8H5LHW3</accession>
<organism evidence="2 3">
    <name type="scientific">Tetrapyrgos nigripes</name>
    <dbReference type="NCBI Taxonomy" id="182062"/>
    <lineage>
        <taxon>Eukaryota</taxon>
        <taxon>Fungi</taxon>
        <taxon>Dikarya</taxon>
        <taxon>Basidiomycota</taxon>
        <taxon>Agaricomycotina</taxon>
        <taxon>Agaricomycetes</taxon>
        <taxon>Agaricomycetidae</taxon>
        <taxon>Agaricales</taxon>
        <taxon>Marasmiineae</taxon>
        <taxon>Marasmiaceae</taxon>
        <taxon>Tetrapyrgos</taxon>
    </lineage>
</organism>
<feature type="compositionally biased region" description="Low complexity" evidence="1">
    <location>
        <begin position="135"/>
        <end position="146"/>
    </location>
</feature>
<keyword evidence="3" id="KW-1185">Reference proteome</keyword>
<name>A0A8H5LHW3_9AGAR</name>
<comment type="caution">
    <text evidence="2">The sequence shown here is derived from an EMBL/GenBank/DDBJ whole genome shotgun (WGS) entry which is preliminary data.</text>
</comment>
<gene>
    <name evidence="2" type="ORF">D9758_007439</name>
</gene>
<dbReference type="AlphaFoldDB" id="A0A8H5LHW3"/>
<dbReference type="EMBL" id="JAACJM010000050">
    <property type="protein sequence ID" value="KAF5357698.1"/>
    <property type="molecule type" value="Genomic_DNA"/>
</dbReference>
<feature type="compositionally biased region" description="Low complexity" evidence="1">
    <location>
        <begin position="42"/>
        <end position="52"/>
    </location>
</feature>
<feature type="region of interest" description="Disordered" evidence="1">
    <location>
        <begin position="113"/>
        <end position="146"/>
    </location>
</feature>
<feature type="compositionally biased region" description="Polar residues" evidence="1">
    <location>
        <begin position="53"/>
        <end position="74"/>
    </location>
</feature>
<evidence type="ECO:0000313" key="3">
    <source>
        <dbReference type="Proteomes" id="UP000559256"/>
    </source>
</evidence>
<feature type="compositionally biased region" description="Low complexity" evidence="1">
    <location>
        <begin position="113"/>
        <end position="123"/>
    </location>
</feature>